<keyword evidence="3" id="KW-0645">Protease</keyword>
<evidence type="ECO:0000256" key="1">
    <source>
        <dbReference type="SAM" id="SignalP"/>
    </source>
</evidence>
<protein>
    <submittedName>
        <fullName evidence="3">Protease stability complex PrcB-like protein</fullName>
    </submittedName>
</protein>
<dbReference type="RefSeq" id="WP_114307846.1">
    <property type="nucleotide sequence ID" value="NZ_QPJO01000001.1"/>
</dbReference>
<dbReference type="GO" id="GO:0006508">
    <property type="term" value="P:proteolysis"/>
    <property type="evidence" value="ECO:0007669"/>
    <property type="project" value="UniProtKB-KW"/>
</dbReference>
<name>A0A368ZIR1_9FLAO</name>
<proteinExistence type="predicted"/>
<dbReference type="EMBL" id="QPJO01000001">
    <property type="protein sequence ID" value="RCW93308.1"/>
    <property type="molecule type" value="Genomic_DNA"/>
</dbReference>
<evidence type="ECO:0000259" key="2">
    <source>
        <dbReference type="Pfam" id="PF14343"/>
    </source>
</evidence>
<accession>A0A368ZIR1</accession>
<feature type="signal peptide" evidence="1">
    <location>
        <begin position="1"/>
        <end position="21"/>
    </location>
</feature>
<dbReference type="GO" id="GO:0008233">
    <property type="term" value="F:peptidase activity"/>
    <property type="evidence" value="ECO:0007669"/>
    <property type="project" value="UniProtKB-KW"/>
</dbReference>
<dbReference type="AlphaFoldDB" id="A0A368ZIR1"/>
<comment type="caution">
    <text evidence="3">The sequence shown here is derived from an EMBL/GenBank/DDBJ whole genome shotgun (WGS) entry which is preliminary data.</text>
</comment>
<dbReference type="OrthoDB" id="1447404at2"/>
<keyword evidence="1" id="KW-0732">Signal</keyword>
<dbReference type="Pfam" id="PF14343">
    <property type="entry name" value="PrcB_C"/>
    <property type="match status" value="1"/>
</dbReference>
<sequence>MKTKLLLCFALVILSCKTSFKNNETGMITTQQIAKGNLHGSGEEGISKQNLVITNAKDWQALIMQMNRVNTVSEQFTETDINFSDYDIIAVFSDVKGSGGYRIDLEVHNTSEHTVVKVKQKSPEGIATSVITQPYCIVKIPKTTLPVIFE</sequence>
<reference evidence="3 4" key="1">
    <citation type="submission" date="2018-07" db="EMBL/GenBank/DDBJ databases">
        <title>Genomic Encyclopedia of Type Strains, Phase III (KMG-III): the genomes of soil and plant-associated and newly described type strains.</title>
        <authorList>
            <person name="Whitman W."/>
        </authorList>
    </citation>
    <scope>NUCLEOTIDE SEQUENCE [LARGE SCALE GENOMIC DNA]</scope>
    <source>
        <strain evidence="3 4">CECT 7958</strain>
    </source>
</reference>
<gene>
    <name evidence="3" type="ORF">DFQ08_101100</name>
</gene>
<evidence type="ECO:0000313" key="3">
    <source>
        <dbReference type="EMBL" id="RCW93308.1"/>
    </source>
</evidence>
<organism evidence="3 4">
    <name type="scientific">Winogradskyella arenosi</name>
    <dbReference type="NCBI Taxonomy" id="533325"/>
    <lineage>
        <taxon>Bacteria</taxon>
        <taxon>Pseudomonadati</taxon>
        <taxon>Bacteroidota</taxon>
        <taxon>Flavobacteriia</taxon>
        <taxon>Flavobacteriales</taxon>
        <taxon>Flavobacteriaceae</taxon>
        <taxon>Winogradskyella</taxon>
    </lineage>
</organism>
<keyword evidence="3" id="KW-0378">Hydrolase</keyword>
<feature type="domain" description="PrcB C-terminal" evidence="2">
    <location>
        <begin position="89"/>
        <end position="141"/>
    </location>
</feature>
<dbReference type="InterPro" id="IPR025748">
    <property type="entry name" value="PrcB_C_dom"/>
</dbReference>
<evidence type="ECO:0000313" key="4">
    <source>
        <dbReference type="Proteomes" id="UP000253436"/>
    </source>
</evidence>
<dbReference type="PROSITE" id="PS51257">
    <property type="entry name" value="PROKAR_LIPOPROTEIN"/>
    <property type="match status" value="1"/>
</dbReference>
<keyword evidence="4" id="KW-1185">Reference proteome</keyword>
<dbReference type="Proteomes" id="UP000253436">
    <property type="component" value="Unassembled WGS sequence"/>
</dbReference>
<feature type="chain" id="PRO_5016860719" evidence="1">
    <location>
        <begin position="22"/>
        <end position="150"/>
    </location>
</feature>